<gene>
    <name evidence="2" type="ORF">QTH91_21360</name>
</gene>
<dbReference type="EC" id="1.-.-.-" evidence="2"/>
<sequence length="457" mass="51812">MEPSTAETTTASIQTQAPIEACDVLVIGGGPAGSTIAALLAQQGREVVLIEKDHHPRFHIGESLLPANVELFRRLGVHDQIDAIGMKKWGIEFVSLEHEHRSYVEFADAWNKSMPSSWQVRRSDMDEILFRNAAARGATTLEGCRVHDVKFDAEGANVEARSDDGTVRRWRARFVVDASGRDTYLANKLRSKKKNPDHNSTALFGHFRNARRLEGKREGNISICWFPHGWFWFIPLADGTTSVGAVCWPYYLKARDKPLKDYFFDTLAMCPELFDRLKDAELVEDKIHATGNFSYTGTHATGDRYLMLGDAFTFIDPMFSSGVYLAMHSAFDGAEVVATALDRPAALARARADFETTMRKGPREYSWFIYRATSPTIRDMFMHPNNVGRVKEALMSLLAGDIYGNTPMWWGLRRFKILYYVIAVFNPKRTWRGWRKHRNNIRDEGKLQGETVMVEGS</sequence>
<evidence type="ECO:0000313" key="3">
    <source>
        <dbReference type="Proteomes" id="UP001174908"/>
    </source>
</evidence>
<dbReference type="PANTHER" id="PTHR43747">
    <property type="entry name" value="FAD-BINDING PROTEIN"/>
    <property type="match status" value="1"/>
</dbReference>
<name>A0ABT7NGI7_9BURK</name>
<protein>
    <submittedName>
        <fullName evidence="2">NAD(P)/FAD-dependent oxidoreductase</fullName>
        <ecNumber evidence="2">1.-.-.-</ecNumber>
    </submittedName>
</protein>
<organism evidence="2 3">
    <name type="scientific">Variovorax dokdonensis</name>
    <dbReference type="NCBI Taxonomy" id="344883"/>
    <lineage>
        <taxon>Bacteria</taxon>
        <taxon>Pseudomonadati</taxon>
        <taxon>Pseudomonadota</taxon>
        <taxon>Betaproteobacteria</taxon>
        <taxon>Burkholderiales</taxon>
        <taxon>Comamonadaceae</taxon>
        <taxon>Variovorax</taxon>
    </lineage>
</organism>
<dbReference type="SUPFAM" id="SSF51905">
    <property type="entry name" value="FAD/NAD(P)-binding domain"/>
    <property type="match status" value="1"/>
</dbReference>
<dbReference type="InterPro" id="IPR050816">
    <property type="entry name" value="Flavin-dep_Halogenase_NPB"/>
</dbReference>
<proteinExistence type="predicted"/>
<comment type="caution">
    <text evidence="2">The sequence shown here is derived from an EMBL/GenBank/DDBJ whole genome shotgun (WGS) entry which is preliminary data.</text>
</comment>
<accession>A0ABT7NGI7</accession>
<keyword evidence="3" id="KW-1185">Reference proteome</keyword>
<dbReference type="GO" id="GO:0016491">
    <property type="term" value="F:oxidoreductase activity"/>
    <property type="evidence" value="ECO:0007669"/>
    <property type="project" value="UniProtKB-KW"/>
</dbReference>
<dbReference type="Pfam" id="PF01494">
    <property type="entry name" value="FAD_binding_3"/>
    <property type="match status" value="1"/>
</dbReference>
<dbReference type="EMBL" id="JASZYV010000005">
    <property type="protein sequence ID" value="MDM0047054.1"/>
    <property type="molecule type" value="Genomic_DNA"/>
</dbReference>
<dbReference type="RefSeq" id="WP_286662160.1">
    <property type="nucleotide sequence ID" value="NZ_JASZYV010000005.1"/>
</dbReference>
<feature type="domain" description="FAD-binding" evidence="1">
    <location>
        <begin position="22"/>
        <end position="341"/>
    </location>
</feature>
<evidence type="ECO:0000259" key="1">
    <source>
        <dbReference type="Pfam" id="PF01494"/>
    </source>
</evidence>
<dbReference type="InterPro" id="IPR036188">
    <property type="entry name" value="FAD/NAD-bd_sf"/>
</dbReference>
<dbReference type="Proteomes" id="UP001174908">
    <property type="component" value="Unassembled WGS sequence"/>
</dbReference>
<dbReference type="Gene3D" id="3.50.50.60">
    <property type="entry name" value="FAD/NAD(P)-binding domain"/>
    <property type="match status" value="1"/>
</dbReference>
<evidence type="ECO:0000313" key="2">
    <source>
        <dbReference type="EMBL" id="MDM0047054.1"/>
    </source>
</evidence>
<reference evidence="2" key="1">
    <citation type="submission" date="2023-06" db="EMBL/GenBank/DDBJ databases">
        <authorList>
            <person name="Jiang Y."/>
            <person name="Liu Q."/>
        </authorList>
    </citation>
    <scope>NUCLEOTIDE SEQUENCE</scope>
    <source>
        <strain evidence="2">CGMCC 1.12089</strain>
    </source>
</reference>
<dbReference type="PRINTS" id="PR00420">
    <property type="entry name" value="RNGMNOXGNASE"/>
</dbReference>
<dbReference type="InterPro" id="IPR002938">
    <property type="entry name" value="FAD-bd"/>
</dbReference>
<dbReference type="PANTHER" id="PTHR43747:SF1">
    <property type="entry name" value="SLR1998 PROTEIN"/>
    <property type="match status" value="1"/>
</dbReference>
<keyword evidence="2" id="KW-0560">Oxidoreductase</keyword>